<gene>
    <name evidence="1" type="ORF">V2E26_02580</name>
</gene>
<organism evidence="1 2">
    <name type="scientific">Metamycoplasma gateae</name>
    <dbReference type="NCBI Taxonomy" id="35769"/>
    <lineage>
        <taxon>Bacteria</taxon>
        <taxon>Bacillati</taxon>
        <taxon>Mycoplasmatota</taxon>
        <taxon>Mycoplasmoidales</taxon>
        <taxon>Metamycoplasmataceae</taxon>
        <taxon>Metamycoplasma</taxon>
    </lineage>
</organism>
<sequence>MKFDKNNYFEATQTTFKVLDNMNADKEFVERSKWGVRLKAQYKLRYFVAKYFGIDKNDLEEIKKIEINYVSNFYGWGRKIGSIYFIYGQKIIRISDHWSFYVNGKNQKIQLNCGWIRSCLWNLSFKTKDAKKMKKNEFKEKWFVGITEFKKFKSIPTNELN</sequence>
<dbReference type="RefSeq" id="WP_330463318.1">
    <property type="nucleotide sequence ID" value="NZ_CP143578.1"/>
</dbReference>
<protein>
    <submittedName>
        <fullName evidence="1">Uncharacterized protein</fullName>
    </submittedName>
</protein>
<proteinExistence type="predicted"/>
<dbReference type="Proteomes" id="UP001431935">
    <property type="component" value="Chromosome"/>
</dbReference>
<name>A0ABZ2AKM9_9BACT</name>
<dbReference type="EMBL" id="CP143578">
    <property type="protein sequence ID" value="WVN21279.1"/>
    <property type="molecule type" value="Genomic_DNA"/>
</dbReference>
<reference evidence="1" key="1">
    <citation type="submission" date="2024-01" db="EMBL/GenBank/DDBJ databases">
        <title>Complete genome sequence of Mycoplasma gateae strain 3700.</title>
        <authorList>
            <person name="Spergser J."/>
        </authorList>
    </citation>
    <scope>NUCLEOTIDE SEQUENCE [LARGE SCALE GENOMIC DNA]</scope>
    <source>
        <strain evidence="1">3700</strain>
    </source>
</reference>
<accession>A0ABZ2AKM9</accession>
<evidence type="ECO:0000313" key="1">
    <source>
        <dbReference type="EMBL" id="WVN21279.1"/>
    </source>
</evidence>
<evidence type="ECO:0000313" key="2">
    <source>
        <dbReference type="Proteomes" id="UP001431935"/>
    </source>
</evidence>
<keyword evidence="2" id="KW-1185">Reference proteome</keyword>